<feature type="transmembrane region" description="Helical" evidence="2">
    <location>
        <begin position="505"/>
        <end position="529"/>
    </location>
</feature>
<keyword evidence="2" id="KW-0812">Transmembrane</keyword>
<keyword evidence="2" id="KW-0472">Membrane</keyword>
<accession>A0AAV4C531</accession>
<dbReference type="AlphaFoldDB" id="A0AAV4C531"/>
<gene>
    <name evidence="3" type="ORF">PoB_005230400</name>
</gene>
<comment type="caution">
    <text evidence="3">The sequence shown here is derived from an EMBL/GenBank/DDBJ whole genome shotgun (WGS) entry which is preliminary data.</text>
</comment>
<organism evidence="3 4">
    <name type="scientific">Plakobranchus ocellatus</name>
    <dbReference type="NCBI Taxonomy" id="259542"/>
    <lineage>
        <taxon>Eukaryota</taxon>
        <taxon>Metazoa</taxon>
        <taxon>Spiralia</taxon>
        <taxon>Lophotrochozoa</taxon>
        <taxon>Mollusca</taxon>
        <taxon>Gastropoda</taxon>
        <taxon>Heterobranchia</taxon>
        <taxon>Euthyneura</taxon>
        <taxon>Panpulmonata</taxon>
        <taxon>Sacoglossa</taxon>
        <taxon>Placobranchoidea</taxon>
        <taxon>Plakobranchidae</taxon>
        <taxon>Plakobranchus</taxon>
    </lineage>
</organism>
<keyword evidence="2" id="KW-1133">Transmembrane helix</keyword>
<dbReference type="EMBL" id="BLXT01005777">
    <property type="protein sequence ID" value="GFO25799.1"/>
    <property type="molecule type" value="Genomic_DNA"/>
</dbReference>
<evidence type="ECO:0000313" key="4">
    <source>
        <dbReference type="Proteomes" id="UP000735302"/>
    </source>
</evidence>
<keyword evidence="4" id="KW-1185">Reference proteome</keyword>
<feature type="region of interest" description="Disordered" evidence="1">
    <location>
        <begin position="475"/>
        <end position="495"/>
    </location>
</feature>
<sequence>MNKIKGKRCVDLKICPLDLTEPAQCHRSLRRPGPTWRKIVEGDMKMEDLGIRNINICKDESSFRCEENELISIVDVSCGYDGGACPDSTQMTISRLCGKQQTCSNAGLKKLLAPVACISPIHVAFQCVPGNSPVCQTNICAADSNGLICPSGNVIHVRHMTCLTPTQTQDCPRSSYSTLFMCEGARQCDASGLRDLLSHLCPKPGDVTGRGVLVEYFCVPESQVDTSCSTSRYHRLKGAFGVIRPPRLDPKNSDINFERETERNDESDLVELSTVAPIDDSNKKKKNKKGVPLRCRWLINPREDEIEVRVHQLTSTPAASPLSTSGATTSFSSSDLCPDLGLLLIKYKDCDDGNQTKVLTLCDKGEVYTRKGQQHLTPPLSVVSCGMIQLTSALPEKDGTTAAVDKLIISYHKIAAYPDQDIPIGISTCPAPPKIVPTQTSSTASFNDDLTVTGLPYGPAAPSLISKKLNPSDGLLGPGAPSHDDSVEQDGPTNSSSRFPNFKLLLLYIIFGVIILALLIALIVVIVSYHRISVRKSRGRGDSGERTALWLYPRHEDTPLETFQTNSMADGSASMTSGSESSHRK</sequence>
<feature type="compositionally biased region" description="Low complexity" evidence="1">
    <location>
        <begin position="572"/>
        <end position="585"/>
    </location>
</feature>
<reference evidence="3 4" key="1">
    <citation type="journal article" date="2021" name="Elife">
        <title>Chloroplast acquisition without the gene transfer in kleptoplastic sea slugs, Plakobranchus ocellatus.</title>
        <authorList>
            <person name="Maeda T."/>
            <person name="Takahashi S."/>
            <person name="Yoshida T."/>
            <person name="Shimamura S."/>
            <person name="Takaki Y."/>
            <person name="Nagai Y."/>
            <person name="Toyoda A."/>
            <person name="Suzuki Y."/>
            <person name="Arimoto A."/>
            <person name="Ishii H."/>
            <person name="Satoh N."/>
            <person name="Nishiyama T."/>
            <person name="Hasebe M."/>
            <person name="Maruyama T."/>
            <person name="Minagawa J."/>
            <person name="Obokata J."/>
            <person name="Shigenobu S."/>
        </authorList>
    </citation>
    <scope>NUCLEOTIDE SEQUENCE [LARGE SCALE GENOMIC DNA]</scope>
</reference>
<proteinExistence type="predicted"/>
<feature type="non-terminal residue" evidence="3">
    <location>
        <position position="585"/>
    </location>
</feature>
<evidence type="ECO:0008006" key="5">
    <source>
        <dbReference type="Google" id="ProtNLM"/>
    </source>
</evidence>
<name>A0AAV4C531_9GAST</name>
<protein>
    <recommendedName>
        <fullName evidence="5">SUEL-type lectin domain-containing protein</fullName>
    </recommendedName>
</protein>
<evidence type="ECO:0000256" key="2">
    <source>
        <dbReference type="SAM" id="Phobius"/>
    </source>
</evidence>
<dbReference type="Proteomes" id="UP000735302">
    <property type="component" value="Unassembled WGS sequence"/>
</dbReference>
<evidence type="ECO:0000256" key="1">
    <source>
        <dbReference type="SAM" id="MobiDB-lite"/>
    </source>
</evidence>
<feature type="region of interest" description="Disordered" evidence="1">
    <location>
        <begin position="561"/>
        <end position="585"/>
    </location>
</feature>
<evidence type="ECO:0000313" key="3">
    <source>
        <dbReference type="EMBL" id="GFO25799.1"/>
    </source>
</evidence>